<evidence type="ECO:0000313" key="1">
    <source>
        <dbReference type="EMBL" id="CAF4619858.1"/>
    </source>
</evidence>
<comment type="caution">
    <text evidence="1">The sequence shown here is derived from an EMBL/GenBank/DDBJ whole genome shotgun (WGS) entry which is preliminary data.</text>
</comment>
<gene>
    <name evidence="1" type="ORF">QYT958_LOCUS12779</name>
</gene>
<dbReference type="EMBL" id="CAJOBR010001585">
    <property type="protein sequence ID" value="CAF4619858.1"/>
    <property type="molecule type" value="Genomic_DNA"/>
</dbReference>
<reference evidence="1" key="1">
    <citation type="submission" date="2021-02" db="EMBL/GenBank/DDBJ databases">
        <authorList>
            <person name="Nowell W R."/>
        </authorList>
    </citation>
    <scope>NUCLEOTIDE SEQUENCE</scope>
</reference>
<organism evidence="1 2">
    <name type="scientific">Rotaria socialis</name>
    <dbReference type="NCBI Taxonomy" id="392032"/>
    <lineage>
        <taxon>Eukaryota</taxon>
        <taxon>Metazoa</taxon>
        <taxon>Spiralia</taxon>
        <taxon>Gnathifera</taxon>
        <taxon>Rotifera</taxon>
        <taxon>Eurotatoria</taxon>
        <taxon>Bdelloidea</taxon>
        <taxon>Philodinida</taxon>
        <taxon>Philodinidae</taxon>
        <taxon>Rotaria</taxon>
    </lineage>
</organism>
<proteinExistence type="predicted"/>
<name>A0A821DCV6_9BILA</name>
<evidence type="ECO:0000313" key="2">
    <source>
        <dbReference type="Proteomes" id="UP000663848"/>
    </source>
</evidence>
<sequence>MQHFAIENSDYYKLPFNGDIYFSLDVNIRLKYNIFLDTIDEQNQQYERIRLRDAQVNVKNNNIQQKQLECIIQDNQV</sequence>
<feature type="non-terminal residue" evidence="1">
    <location>
        <position position="77"/>
    </location>
</feature>
<dbReference type="AlphaFoldDB" id="A0A821DCV6"/>
<dbReference type="Proteomes" id="UP000663848">
    <property type="component" value="Unassembled WGS sequence"/>
</dbReference>
<accession>A0A821DCV6</accession>
<protein>
    <submittedName>
        <fullName evidence="1">Uncharacterized protein</fullName>
    </submittedName>
</protein>